<dbReference type="PROSITE" id="PS50879">
    <property type="entry name" value="RNASE_H_1"/>
    <property type="match status" value="1"/>
</dbReference>
<evidence type="ECO:0000256" key="3">
    <source>
        <dbReference type="ARBA" id="ARBA00022722"/>
    </source>
</evidence>
<keyword evidence="5" id="KW-0378">Hydrolase</keyword>
<dbReference type="Pfam" id="PF00075">
    <property type="entry name" value="RNase_H"/>
    <property type="match status" value="1"/>
</dbReference>
<accession>A0A7L1HG86</accession>
<evidence type="ECO:0000256" key="2">
    <source>
        <dbReference type="ARBA" id="ARBA00022695"/>
    </source>
</evidence>
<evidence type="ECO:0000256" key="6">
    <source>
        <dbReference type="ARBA" id="ARBA00022918"/>
    </source>
</evidence>
<keyword evidence="4" id="KW-0255">Endonuclease</keyword>
<evidence type="ECO:0000256" key="5">
    <source>
        <dbReference type="ARBA" id="ARBA00022801"/>
    </source>
</evidence>
<dbReference type="InterPro" id="IPR036397">
    <property type="entry name" value="RNaseH_sf"/>
</dbReference>
<dbReference type="GO" id="GO:0004523">
    <property type="term" value="F:RNA-DNA hybrid ribonuclease activity"/>
    <property type="evidence" value="ECO:0007669"/>
    <property type="project" value="InterPro"/>
</dbReference>
<dbReference type="InterPro" id="IPR012337">
    <property type="entry name" value="RNaseH-like_sf"/>
</dbReference>
<dbReference type="InterPro" id="IPR002156">
    <property type="entry name" value="RNaseH_domain"/>
</dbReference>
<name>A0A7L1HG86_9CHAR</name>
<keyword evidence="6" id="KW-0695">RNA-directed DNA polymerase</keyword>
<dbReference type="Proteomes" id="UP000586634">
    <property type="component" value="Unassembled WGS sequence"/>
</dbReference>
<feature type="non-terminal residue" evidence="8">
    <location>
        <position position="110"/>
    </location>
</feature>
<organism evidence="8 9">
    <name type="scientific">Nycticryphes semicollaris</name>
    <dbReference type="NCBI Taxonomy" id="227226"/>
    <lineage>
        <taxon>Eukaryota</taxon>
        <taxon>Metazoa</taxon>
        <taxon>Chordata</taxon>
        <taxon>Craniata</taxon>
        <taxon>Vertebrata</taxon>
        <taxon>Euteleostomi</taxon>
        <taxon>Archelosauria</taxon>
        <taxon>Archosauria</taxon>
        <taxon>Dinosauria</taxon>
        <taxon>Saurischia</taxon>
        <taxon>Theropoda</taxon>
        <taxon>Coelurosauria</taxon>
        <taxon>Aves</taxon>
        <taxon>Neognathae</taxon>
        <taxon>Neoaves</taxon>
        <taxon>Charadriiformes</taxon>
        <taxon>Rostratulidae</taxon>
        <taxon>Nycticryphes</taxon>
    </lineage>
</organism>
<dbReference type="GO" id="GO:0035613">
    <property type="term" value="F:RNA stem-loop binding"/>
    <property type="evidence" value="ECO:0007669"/>
    <property type="project" value="TreeGrafter"/>
</dbReference>
<evidence type="ECO:0000256" key="1">
    <source>
        <dbReference type="ARBA" id="ARBA00022679"/>
    </source>
</evidence>
<reference evidence="8 9" key="1">
    <citation type="submission" date="2019-09" db="EMBL/GenBank/DDBJ databases">
        <title>Bird 10,000 Genomes (B10K) Project - Family phase.</title>
        <authorList>
            <person name="Zhang G."/>
        </authorList>
    </citation>
    <scope>NUCLEOTIDE SEQUENCE [LARGE SCALE GENOMIC DNA]</scope>
    <source>
        <strain evidence="8">B10K-DU-002-14</strain>
        <tissue evidence="8">Muscle</tissue>
    </source>
</reference>
<evidence type="ECO:0000256" key="4">
    <source>
        <dbReference type="ARBA" id="ARBA00022759"/>
    </source>
</evidence>
<evidence type="ECO:0000313" key="9">
    <source>
        <dbReference type="Proteomes" id="UP000586634"/>
    </source>
</evidence>
<keyword evidence="1" id="KW-0808">Transferase</keyword>
<dbReference type="PANTHER" id="PTHR41694">
    <property type="entry name" value="ENDOGENOUS RETROVIRUS GROUP K MEMBER POL PROTEIN"/>
    <property type="match status" value="1"/>
</dbReference>
<feature type="domain" description="RNase H type-1" evidence="7">
    <location>
        <begin position="17"/>
        <end position="110"/>
    </location>
</feature>
<dbReference type="GO" id="GO:0003964">
    <property type="term" value="F:RNA-directed DNA polymerase activity"/>
    <property type="evidence" value="ECO:0007669"/>
    <property type="project" value="UniProtKB-KW"/>
</dbReference>
<protein>
    <submittedName>
        <fullName evidence="8">POK7 protein</fullName>
    </submittedName>
</protein>
<feature type="non-terminal residue" evidence="8">
    <location>
        <position position="1"/>
    </location>
</feature>
<keyword evidence="3" id="KW-0540">Nuclease</keyword>
<keyword evidence="9" id="KW-1185">Reference proteome</keyword>
<dbReference type="EMBL" id="VXBJ01002291">
    <property type="protein sequence ID" value="NXN24309.1"/>
    <property type="molecule type" value="Genomic_DNA"/>
</dbReference>
<gene>
    <name evidence="8" type="primary">Ervk7_0</name>
    <name evidence="8" type="ORF">NYCSEM_R15367</name>
</gene>
<dbReference type="OrthoDB" id="9395371at2759"/>
<dbReference type="PANTHER" id="PTHR41694:SF3">
    <property type="entry name" value="RNA-DIRECTED DNA POLYMERASE-RELATED"/>
    <property type="match status" value="1"/>
</dbReference>
<proteinExistence type="predicted"/>
<dbReference type="Gene3D" id="3.30.420.10">
    <property type="entry name" value="Ribonuclease H-like superfamily/Ribonuclease H"/>
    <property type="match status" value="1"/>
</dbReference>
<dbReference type="AlphaFoldDB" id="A0A7L1HG86"/>
<comment type="caution">
    <text evidence="8">The sequence shown here is derived from an EMBL/GenBank/DDBJ whole genome shotgun (WGS) entry which is preliminary data.</text>
</comment>
<evidence type="ECO:0000313" key="8">
    <source>
        <dbReference type="EMBL" id="NXN24309.1"/>
    </source>
</evidence>
<keyword evidence="2" id="KW-0548">Nucleotidyltransferase</keyword>
<evidence type="ECO:0000259" key="7">
    <source>
        <dbReference type="PROSITE" id="PS50879"/>
    </source>
</evidence>
<dbReference type="SUPFAM" id="SSF53098">
    <property type="entry name" value="Ribonuclease H-like"/>
    <property type="match status" value="1"/>
</dbReference>
<sequence>MQMHEWVPLPKVSLQPLTDAITAFTDAGRRSMKAVAVWHDGRQWCHKLLNADPMDSLQTLELLAVVWVLCAWEQDHINIVTDSLYVAGVAQRIETARIKDVQNQRLFLLL</sequence>